<evidence type="ECO:0000313" key="3">
    <source>
        <dbReference type="Proteomes" id="UP001222770"/>
    </source>
</evidence>
<keyword evidence="3" id="KW-1185">Reference proteome</keyword>
<comment type="caution">
    <text evidence="2">The sequence shown here is derived from an EMBL/GenBank/DDBJ whole genome shotgun (WGS) entry which is preliminary data.</text>
</comment>
<sequence length="421" mass="44418">MHSFGVKQALMGGMAMLCAGNMAIAQPVWREAFQSSPATYEAPTDVFIAFAKEHWRVPTEQLLADLTPQPISGTVRYQVTVQAEGDQIRLRLSNEEGKSPIKLNAVTVGLAGGAFVAAPGSLQPVTFGGSAGVTIPAGAPVLSDPVPVRVKAGTDLLVSAALAGQMLNEGRGGAGFLLAEGDQARSPAMERPRPMKGRPLLTGVSVLRPEASKVIVTFGDSITDGNRTAPGMLHGWPEQLAHRLAARKGGHTYTVVNAGIAGNRLLSSGWGAAGLARLDRDALRIEGISHLVLLEGINDINFSGQSPFGTNPDLSADELIAGYRQVIARAHARGVKVYIATLTPNPASELNTAAKVALREAVNQWIRHSGEPDAVIDFEAMVRDPSHPDGFRAEFDSGDHLHPGDQGYRAMGDGIDLSLFP</sequence>
<dbReference type="InterPro" id="IPR013830">
    <property type="entry name" value="SGNH_hydro"/>
</dbReference>
<dbReference type="InterPro" id="IPR036514">
    <property type="entry name" value="SGNH_hydro_sf"/>
</dbReference>
<feature type="domain" description="SGNH hydrolase-type esterase" evidence="1">
    <location>
        <begin position="218"/>
        <end position="410"/>
    </location>
</feature>
<dbReference type="PANTHER" id="PTHR43784:SF2">
    <property type="entry name" value="GDSL-LIKE LIPASE_ACYLHYDROLASE, PUTATIVE (AFU_ORTHOLOGUE AFUA_2G00820)-RELATED"/>
    <property type="match status" value="1"/>
</dbReference>
<dbReference type="Gene3D" id="3.40.50.1110">
    <property type="entry name" value="SGNH hydrolase"/>
    <property type="match status" value="1"/>
</dbReference>
<dbReference type="Pfam" id="PF13472">
    <property type="entry name" value="Lipase_GDSL_2"/>
    <property type="match status" value="1"/>
</dbReference>
<dbReference type="InterPro" id="IPR053140">
    <property type="entry name" value="GDSL_Rv0518-like"/>
</dbReference>
<organism evidence="2 3">
    <name type="scientific">Novosphingobium cyanobacteriorum</name>
    <dbReference type="NCBI Taxonomy" id="3024215"/>
    <lineage>
        <taxon>Bacteria</taxon>
        <taxon>Pseudomonadati</taxon>
        <taxon>Pseudomonadota</taxon>
        <taxon>Alphaproteobacteria</taxon>
        <taxon>Sphingomonadales</taxon>
        <taxon>Sphingomonadaceae</taxon>
        <taxon>Novosphingobium</taxon>
    </lineage>
</organism>
<dbReference type="SUPFAM" id="SSF52266">
    <property type="entry name" value="SGNH hydrolase"/>
    <property type="match status" value="1"/>
</dbReference>
<name>A0ABT6CKB8_9SPHN</name>
<proteinExistence type="predicted"/>
<evidence type="ECO:0000259" key="1">
    <source>
        <dbReference type="Pfam" id="PF13472"/>
    </source>
</evidence>
<dbReference type="EMBL" id="JAROCY010000012">
    <property type="protein sequence ID" value="MDF8334246.1"/>
    <property type="molecule type" value="Genomic_DNA"/>
</dbReference>
<reference evidence="2 3" key="1">
    <citation type="submission" date="2023-03" db="EMBL/GenBank/DDBJ databases">
        <title>Novosphingobium cyanobacteriorum sp. nov., isolated from a eutrophic reservoir during the Microcystis bloom period.</title>
        <authorList>
            <person name="Kang M."/>
            <person name="Le V."/>
            <person name="Ko S.-R."/>
            <person name="Lee S.-A."/>
            <person name="Ahn C.-Y."/>
        </authorList>
    </citation>
    <scope>NUCLEOTIDE SEQUENCE [LARGE SCALE GENOMIC DNA]</scope>
    <source>
        <strain evidence="2 3">HBC54</strain>
    </source>
</reference>
<dbReference type="Proteomes" id="UP001222770">
    <property type="component" value="Unassembled WGS sequence"/>
</dbReference>
<evidence type="ECO:0000313" key="2">
    <source>
        <dbReference type="EMBL" id="MDF8334246.1"/>
    </source>
</evidence>
<dbReference type="RefSeq" id="WP_277278731.1">
    <property type="nucleotide sequence ID" value="NZ_JAROCY010000012.1"/>
</dbReference>
<keyword evidence="2" id="KW-0378">Hydrolase</keyword>
<dbReference type="PANTHER" id="PTHR43784">
    <property type="entry name" value="GDSL-LIKE LIPASE/ACYLHYDROLASE, PUTATIVE (AFU_ORTHOLOGUE AFUA_2G00820)-RELATED"/>
    <property type="match status" value="1"/>
</dbReference>
<accession>A0ABT6CKB8</accession>
<gene>
    <name evidence="2" type="ORF">POM99_13620</name>
</gene>
<dbReference type="CDD" id="cd01830">
    <property type="entry name" value="XynE_like"/>
    <property type="match status" value="1"/>
</dbReference>
<protein>
    <submittedName>
        <fullName evidence="2">SGNH/GDSL hydrolase family protein</fullName>
    </submittedName>
</protein>
<dbReference type="GO" id="GO:0016787">
    <property type="term" value="F:hydrolase activity"/>
    <property type="evidence" value="ECO:0007669"/>
    <property type="project" value="UniProtKB-KW"/>
</dbReference>